<dbReference type="PRINTS" id="PR00455">
    <property type="entry name" value="HTHTETR"/>
</dbReference>
<reference evidence="4 5" key="1">
    <citation type="submission" date="2020-01" db="EMBL/GenBank/DDBJ databases">
        <title>Genomes of bacteria type strains.</title>
        <authorList>
            <person name="Chen J."/>
            <person name="Zhu S."/>
            <person name="Yang J."/>
        </authorList>
    </citation>
    <scope>NUCLEOTIDE SEQUENCE [LARGE SCALE GENOMIC DNA]</scope>
    <source>
        <strain evidence="4 5">LMG 22958</strain>
    </source>
</reference>
<dbReference type="InterPro" id="IPR025722">
    <property type="entry name" value="TetR"/>
</dbReference>
<keyword evidence="5" id="KW-1185">Reference proteome</keyword>
<evidence type="ECO:0000256" key="1">
    <source>
        <dbReference type="ARBA" id="ARBA00023125"/>
    </source>
</evidence>
<dbReference type="EMBL" id="JAAAWP010000013">
    <property type="protein sequence ID" value="NDW23019.1"/>
    <property type="molecule type" value="Genomic_DNA"/>
</dbReference>
<feature type="domain" description="HTH tetR-type" evidence="3">
    <location>
        <begin position="1"/>
        <end position="61"/>
    </location>
</feature>
<dbReference type="InterPro" id="IPR001647">
    <property type="entry name" value="HTH_TetR"/>
</dbReference>
<dbReference type="Gene3D" id="1.10.357.10">
    <property type="entry name" value="Tetracycline Repressor, domain 2"/>
    <property type="match status" value="1"/>
</dbReference>
<comment type="caution">
    <text evidence="4">The sequence shown here is derived from an EMBL/GenBank/DDBJ whole genome shotgun (WGS) entry which is preliminary data.</text>
</comment>
<dbReference type="Pfam" id="PF13972">
    <property type="entry name" value="TetR"/>
    <property type="match status" value="1"/>
</dbReference>
<evidence type="ECO:0000256" key="2">
    <source>
        <dbReference type="PROSITE-ProRule" id="PRU00335"/>
    </source>
</evidence>
<dbReference type="PROSITE" id="PS50977">
    <property type="entry name" value="HTH_TETR_2"/>
    <property type="match status" value="1"/>
</dbReference>
<evidence type="ECO:0000313" key="4">
    <source>
        <dbReference type="EMBL" id="NDW23019.1"/>
    </source>
</evidence>
<dbReference type="Proteomes" id="UP000478837">
    <property type="component" value="Unassembled WGS sequence"/>
</dbReference>
<keyword evidence="1 2" id="KW-0238">DNA-binding</keyword>
<evidence type="ECO:0000313" key="5">
    <source>
        <dbReference type="Proteomes" id="UP000478837"/>
    </source>
</evidence>
<dbReference type="AlphaFoldDB" id="A0A6L9MXM3"/>
<dbReference type="InterPro" id="IPR009057">
    <property type="entry name" value="Homeodomain-like_sf"/>
</dbReference>
<dbReference type="Pfam" id="PF00440">
    <property type="entry name" value="TetR_N"/>
    <property type="match status" value="1"/>
</dbReference>
<sequence>MKTAQRILLTALAMFNEHGENSVTSVDIAIELDISPGNLYYHFKGKESIVIALMKMHEKQMQTLLTREKLDTLNAEEIMYYLYLLVDSIHVFRFLYKSPADLAEKYPSIVKRRQHILANLKRQISFLFTSLGERKVLVTTEADRVLLVELILLIITQSCQFDELNSHMDDEVQRFHALSLMMVSIFPRLALNEKEKAHLLNILHSHDFASDIKSESPLDSYSGSK</sequence>
<protein>
    <submittedName>
        <fullName evidence="4">TetR family transcriptional regulator</fullName>
    </submittedName>
</protein>
<dbReference type="SUPFAM" id="SSF46689">
    <property type="entry name" value="Homeodomain-like"/>
    <property type="match status" value="1"/>
</dbReference>
<evidence type="ECO:0000259" key="3">
    <source>
        <dbReference type="PROSITE" id="PS50977"/>
    </source>
</evidence>
<gene>
    <name evidence="4" type="ORF">GTW09_15975</name>
</gene>
<dbReference type="RefSeq" id="WP_163112677.1">
    <property type="nucleotide sequence ID" value="NZ_JAAAWP010000013.1"/>
</dbReference>
<feature type="DNA-binding region" description="H-T-H motif" evidence="2">
    <location>
        <begin position="24"/>
        <end position="43"/>
    </location>
</feature>
<dbReference type="GO" id="GO:0003677">
    <property type="term" value="F:DNA binding"/>
    <property type="evidence" value="ECO:0007669"/>
    <property type="project" value="UniProtKB-UniRule"/>
</dbReference>
<accession>A0A6L9MXM3</accession>
<proteinExistence type="predicted"/>
<organism evidence="4 5">
    <name type="scientific">Alteromonas hispanica</name>
    <dbReference type="NCBI Taxonomy" id="315421"/>
    <lineage>
        <taxon>Bacteria</taxon>
        <taxon>Pseudomonadati</taxon>
        <taxon>Pseudomonadota</taxon>
        <taxon>Gammaproteobacteria</taxon>
        <taxon>Alteromonadales</taxon>
        <taxon>Alteromonadaceae</taxon>
        <taxon>Alteromonas/Salinimonas group</taxon>
        <taxon>Alteromonas</taxon>
    </lineage>
</organism>
<name>A0A6L9MXM3_9ALTE</name>